<evidence type="ECO:0000256" key="1">
    <source>
        <dbReference type="SAM" id="MobiDB-lite"/>
    </source>
</evidence>
<protein>
    <submittedName>
        <fullName evidence="2">Uncharacterized protein</fullName>
    </submittedName>
</protein>
<proteinExistence type="predicted"/>
<evidence type="ECO:0000313" key="3">
    <source>
        <dbReference type="Proteomes" id="UP001331761"/>
    </source>
</evidence>
<organism evidence="2 3">
    <name type="scientific">Trichostrongylus colubriformis</name>
    <name type="common">Black scour worm</name>
    <dbReference type="NCBI Taxonomy" id="6319"/>
    <lineage>
        <taxon>Eukaryota</taxon>
        <taxon>Metazoa</taxon>
        <taxon>Ecdysozoa</taxon>
        <taxon>Nematoda</taxon>
        <taxon>Chromadorea</taxon>
        <taxon>Rhabditida</taxon>
        <taxon>Rhabditina</taxon>
        <taxon>Rhabditomorpha</taxon>
        <taxon>Strongyloidea</taxon>
        <taxon>Trichostrongylidae</taxon>
        <taxon>Trichostrongylus</taxon>
    </lineage>
</organism>
<comment type="caution">
    <text evidence="2">The sequence shown here is derived from an EMBL/GenBank/DDBJ whole genome shotgun (WGS) entry which is preliminary data.</text>
</comment>
<dbReference type="Proteomes" id="UP001331761">
    <property type="component" value="Unassembled WGS sequence"/>
</dbReference>
<sequence>MRSLTAIYDTIQRLRVIGGLYSCSRCHHVDVQRVLNVECCPICLLLGSVKTKPPLLIYPNGRKHSALPPPPSPKGLSGADPGRRVKSANDGVVTGRVKEETVLMEEGRKSGRVLSGYAGYEELWESDDDGDLQELSELLRDGFISDYKHGTILPHVLPLELQSQFIDLMDENVKHEILEQEEATKAEMDTDTKDHILECVI</sequence>
<evidence type="ECO:0000313" key="2">
    <source>
        <dbReference type="EMBL" id="KAK5975730.1"/>
    </source>
</evidence>
<gene>
    <name evidence="2" type="ORF">GCK32_014093</name>
</gene>
<dbReference type="EMBL" id="WIXE01012687">
    <property type="protein sequence ID" value="KAK5975730.1"/>
    <property type="molecule type" value="Genomic_DNA"/>
</dbReference>
<name>A0AAN8FSK9_TRICO</name>
<keyword evidence="3" id="KW-1185">Reference proteome</keyword>
<feature type="non-terminal residue" evidence="2">
    <location>
        <position position="201"/>
    </location>
</feature>
<dbReference type="AlphaFoldDB" id="A0AAN8FSK9"/>
<reference evidence="2 3" key="1">
    <citation type="submission" date="2019-10" db="EMBL/GenBank/DDBJ databases">
        <title>Assembly and Annotation for the nematode Trichostrongylus colubriformis.</title>
        <authorList>
            <person name="Martin J."/>
        </authorList>
    </citation>
    <scope>NUCLEOTIDE SEQUENCE [LARGE SCALE GENOMIC DNA]</scope>
    <source>
        <strain evidence="2">G859</strain>
        <tissue evidence="2">Whole worm</tissue>
    </source>
</reference>
<feature type="region of interest" description="Disordered" evidence="1">
    <location>
        <begin position="60"/>
        <end position="88"/>
    </location>
</feature>
<accession>A0AAN8FSK9</accession>